<sequence length="170" mass="19823">MDIKTIHIKNYFQPLPDNKIYNHDIDRMRALIKELYGLILKDDPKFHFFFEPELIIRITTTECLAKVKQFLQSRSIEFEEYEYPFPPEGKFGEGRDSIVARNLELFLTIFHANSVAAITMNEEEHFQYIERLVHTAFNPKFSSHEQEGTWLANLAALKLGKDGVLKTLGS</sequence>
<evidence type="ECO:0000313" key="2">
    <source>
        <dbReference type="Proteomes" id="UP000034081"/>
    </source>
</evidence>
<proteinExistence type="predicted"/>
<name>A0A0G0L2G4_9BACT</name>
<dbReference type="AlphaFoldDB" id="A0A0G0L2G4"/>
<evidence type="ECO:0000313" key="1">
    <source>
        <dbReference type="EMBL" id="KKQ85187.1"/>
    </source>
</evidence>
<dbReference type="STRING" id="1618570.UT08_C0009G0021"/>
<reference evidence="1 2" key="1">
    <citation type="journal article" date="2015" name="Nature">
        <title>rRNA introns, odd ribosomes, and small enigmatic genomes across a large radiation of phyla.</title>
        <authorList>
            <person name="Brown C.T."/>
            <person name="Hug L.A."/>
            <person name="Thomas B.C."/>
            <person name="Sharon I."/>
            <person name="Castelle C.J."/>
            <person name="Singh A."/>
            <person name="Wilkins M.J."/>
            <person name="Williams K.H."/>
            <person name="Banfield J.F."/>
        </authorList>
    </citation>
    <scope>NUCLEOTIDE SEQUENCE [LARGE SCALE GENOMIC DNA]</scope>
</reference>
<gene>
    <name evidence="1" type="ORF">UT08_C0009G0021</name>
</gene>
<dbReference type="EMBL" id="LBVL01000009">
    <property type="protein sequence ID" value="KKQ85187.1"/>
    <property type="molecule type" value="Genomic_DNA"/>
</dbReference>
<protein>
    <submittedName>
        <fullName evidence="1">Uncharacterized protein</fullName>
    </submittedName>
</protein>
<accession>A0A0G0L2G4</accession>
<organism evidence="1 2">
    <name type="scientific">Candidatus Woesebacteria bacterium GW2011_GWB1_38_8</name>
    <dbReference type="NCBI Taxonomy" id="1618570"/>
    <lineage>
        <taxon>Bacteria</taxon>
        <taxon>Candidatus Woeseibacteriota</taxon>
    </lineage>
</organism>
<comment type="caution">
    <text evidence="1">The sequence shown here is derived from an EMBL/GenBank/DDBJ whole genome shotgun (WGS) entry which is preliminary data.</text>
</comment>
<dbReference type="Proteomes" id="UP000034081">
    <property type="component" value="Unassembled WGS sequence"/>
</dbReference>